<feature type="domain" description="Galectin" evidence="3">
    <location>
        <begin position="2"/>
        <end position="71"/>
    </location>
</feature>
<evidence type="ECO:0000256" key="1">
    <source>
        <dbReference type="ARBA" id="ARBA00022734"/>
    </source>
</evidence>
<organism evidence="4 5">
    <name type="scientific">Potamilus streckersoni</name>
    <dbReference type="NCBI Taxonomy" id="2493646"/>
    <lineage>
        <taxon>Eukaryota</taxon>
        <taxon>Metazoa</taxon>
        <taxon>Spiralia</taxon>
        <taxon>Lophotrochozoa</taxon>
        <taxon>Mollusca</taxon>
        <taxon>Bivalvia</taxon>
        <taxon>Autobranchia</taxon>
        <taxon>Heteroconchia</taxon>
        <taxon>Palaeoheterodonta</taxon>
        <taxon>Unionida</taxon>
        <taxon>Unionoidea</taxon>
        <taxon>Unionidae</taxon>
        <taxon>Ambleminae</taxon>
        <taxon>Lampsilini</taxon>
        <taxon>Potamilus</taxon>
    </lineage>
</organism>
<accession>A0AAE0VVE3</accession>
<protein>
    <recommendedName>
        <fullName evidence="2">Galectin</fullName>
    </recommendedName>
</protein>
<dbReference type="InterPro" id="IPR001079">
    <property type="entry name" value="Galectin_CRD"/>
</dbReference>
<feature type="non-terminal residue" evidence="4">
    <location>
        <position position="71"/>
    </location>
</feature>
<dbReference type="Pfam" id="PF00337">
    <property type="entry name" value="Gal-bind_lectin"/>
    <property type="match status" value="1"/>
</dbReference>
<dbReference type="PANTHER" id="PTHR11346">
    <property type="entry name" value="GALECTIN"/>
    <property type="match status" value="1"/>
</dbReference>
<dbReference type="InterPro" id="IPR013320">
    <property type="entry name" value="ConA-like_dom_sf"/>
</dbReference>
<reference evidence="4" key="3">
    <citation type="submission" date="2023-05" db="EMBL/GenBank/DDBJ databases">
        <authorList>
            <person name="Smith C.H."/>
        </authorList>
    </citation>
    <scope>NUCLEOTIDE SEQUENCE</scope>
    <source>
        <strain evidence="4">CHS0354</strain>
        <tissue evidence="4">Mantle</tissue>
    </source>
</reference>
<dbReference type="PROSITE" id="PS51304">
    <property type="entry name" value="GALECTIN"/>
    <property type="match status" value="1"/>
</dbReference>
<dbReference type="EMBL" id="JAEAOA010000075">
    <property type="protein sequence ID" value="KAK3590460.1"/>
    <property type="molecule type" value="Genomic_DNA"/>
</dbReference>
<evidence type="ECO:0000313" key="5">
    <source>
        <dbReference type="Proteomes" id="UP001195483"/>
    </source>
</evidence>
<dbReference type="Gene3D" id="2.60.120.200">
    <property type="match status" value="1"/>
</dbReference>
<name>A0AAE0VVE3_9BIVA</name>
<dbReference type="InterPro" id="IPR044156">
    <property type="entry name" value="Galectin-like"/>
</dbReference>
<proteinExistence type="predicted"/>
<dbReference type="Proteomes" id="UP001195483">
    <property type="component" value="Unassembled WGS sequence"/>
</dbReference>
<comment type="caution">
    <text evidence="4">The sequence shown here is derived from an EMBL/GenBank/DDBJ whole genome shotgun (WGS) entry which is preliminary data.</text>
</comment>
<evidence type="ECO:0000256" key="2">
    <source>
        <dbReference type="RuleBase" id="RU102079"/>
    </source>
</evidence>
<evidence type="ECO:0000259" key="3">
    <source>
        <dbReference type="PROSITE" id="PS51304"/>
    </source>
</evidence>
<sequence>TIPFNINVNLMEKKKFVIIGRPLSKAKRFTFNFQKGLQADALIIALHFDVRYKDGVIVMNYRTIGQWGLEI</sequence>
<keyword evidence="5" id="KW-1185">Reference proteome</keyword>
<evidence type="ECO:0000313" key="4">
    <source>
        <dbReference type="EMBL" id="KAK3590460.1"/>
    </source>
</evidence>
<dbReference type="PANTHER" id="PTHR11346:SF147">
    <property type="entry name" value="GALECTIN"/>
    <property type="match status" value="1"/>
</dbReference>
<reference evidence="4" key="1">
    <citation type="journal article" date="2021" name="Genome Biol. Evol.">
        <title>A High-Quality Reference Genome for a Parasitic Bivalve with Doubly Uniparental Inheritance (Bivalvia: Unionida).</title>
        <authorList>
            <person name="Smith C.H."/>
        </authorList>
    </citation>
    <scope>NUCLEOTIDE SEQUENCE</scope>
    <source>
        <strain evidence="4">CHS0354</strain>
    </source>
</reference>
<gene>
    <name evidence="4" type="ORF">CHS0354_000325</name>
</gene>
<dbReference type="SUPFAM" id="SSF49899">
    <property type="entry name" value="Concanavalin A-like lectins/glucanases"/>
    <property type="match status" value="1"/>
</dbReference>
<dbReference type="AlphaFoldDB" id="A0AAE0VVE3"/>
<reference evidence="4" key="2">
    <citation type="journal article" date="2021" name="Genome Biol. Evol.">
        <title>Developing a high-quality reference genome for a parasitic bivalve with doubly uniparental inheritance (Bivalvia: Unionida).</title>
        <authorList>
            <person name="Smith C.H."/>
        </authorList>
    </citation>
    <scope>NUCLEOTIDE SEQUENCE</scope>
    <source>
        <strain evidence="4">CHS0354</strain>
        <tissue evidence="4">Mantle</tissue>
    </source>
</reference>
<dbReference type="GO" id="GO:0030246">
    <property type="term" value="F:carbohydrate binding"/>
    <property type="evidence" value="ECO:0007669"/>
    <property type="project" value="UniProtKB-UniRule"/>
</dbReference>
<keyword evidence="1 2" id="KW-0430">Lectin</keyword>